<evidence type="ECO:0000313" key="3">
    <source>
        <dbReference type="Proteomes" id="UP000215914"/>
    </source>
</evidence>
<dbReference type="InParanoid" id="A0A251TBW7"/>
<dbReference type="AlphaFoldDB" id="A0A251TBW7"/>
<evidence type="ECO:0000256" key="1">
    <source>
        <dbReference type="SAM" id="MobiDB-lite"/>
    </source>
</evidence>
<dbReference type="EMBL" id="CM007900">
    <property type="protein sequence ID" value="OTG08066.1"/>
    <property type="molecule type" value="Genomic_DNA"/>
</dbReference>
<evidence type="ECO:0000313" key="2">
    <source>
        <dbReference type="EMBL" id="OTG08066.1"/>
    </source>
</evidence>
<keyword evidence="3" id="KW-1185">Reference proteome</keyword>
<organism evidence="2 3">
    <name type="scientific">Helianthus annuus</name>
    <name type="common">Common sunflower</name>
    <dbReference type="NCBI Taxonomy" id="4232"/>
    <lineage>
        <taxon>Eukaryota</taxon>
        <taxon>Viridiplantae</taxon>
        <taxon>Streptophyta</taxon>
        <taxon>Embryophyta</taxon>
        <taxon>Tracheophyta</taxon>
        <taxon>Spermatophyta</taxon>
        <taxon>Magnoliopsida</taxon>
        <taxon>eudicotyledons</taxon>
        <taxon>Gunneridae</taxon>
        <taxon>Pentapetalae</taxon>
        <taxon>asterids</taxon>
        <taxon>campanulids</taxon>
        <taxon>Asterales</taxon>
        <taxon>Asteraceae</taxon>
        <taxon>Asteroideae</taxon>
        <taxon>Heliantheae alliance</taxon>
        <taxon>Heliantheae</taxon>
        <taxon>Helianthus</taxon>
    </lineage>
</organism>
<accession>A0A251TBW7</accession>
<feature type="region of interest" description="Disordered" evidence="1">
    <location>
        <begin position="1"/>
        <end position="56"/>
    </location>
</feature>
<sequence>MCKKTNSVEMQRGDDDVSVHGFLGSNSRWGSPFPASVPAGDDGSPDGMMIPTLPTE</sequence>
<name>A0A251TBW7_HELAN</name>
<reference evidence="3" key="1">
    <citation type="journal article" date="2017" name="Nature">
        <title>The sunflower genome provides insights into oil metabolism, flowering and Asterid evolution.</title>
        <authorList>
            <person name="Badouin H."/>
            <person name="Gouzy J."/>
            <person name="Grassa C.J."/>
            <person name="Murat F."/>
            <person name="Staton S.E."/>
            <person name="Cottret L."/>
            <person name="Lelandais-Briere C."/>
            <person name="Owens G.L."/>
            <person name="Carrere S."/>
            <person name="Mayjonade B."/>
            <person name="Legrand L."/>
            <person name="Gill N."/>
            <person name="Kane N.C."/>
            <person name="Bowers J.E."/>
            <person name="Hubner S."/>
            <person name="Bellec A."/>
            <person name="Berard A."/>
            <person name="Berges H."/>
            <person name="Blanchet N."/>
            <person name="Boniface M.C."/>
            <person name="Brunel D."/>
            <person name="Catrice O."/>
            <person name="Chaidir N."/>
            <person name="Claudel C."/>
            <person name="Donnadieu C."/>
            <person name="Faraut T."/>
            <person name="Fievet G."/>
            <person name="Helmstetter N."/>
            <person name="King M."/>
            <person name="Knapp S.J."/>
            <person name="Lai Z."/>
            <person name="Le Paslier M.C."/>
            <person name="Lippi Y."/>
            <person name="Lorenzon L."/>
            <person name="Mandel J.R."/>
            <person name="Marage G."/>
            <person name="Marchand G."/>
            <person name="Marquand E."/>
            <person name="Bret-Mestries E."/>
            <person name="Morien E."/>
            <person name="Nambeesan S."/>
            <person name="Nguyen T."/>
            <person name="Pegot-Espagnet P."/>
            <person name="Pouilly N."/>
            <person name="Raftis F."/>
            <person name="Sallet E."/>
            <person name="Schiex T."/>
            <person name="Thomas J."/>
            <person name="Vandecasteele C."/>
            <person name="Vares D."/>
            <person name="Vear F."/>
            <person name="Vautrin S."/>
            <person name="Crespi M."/>
            <person name="Mangin B."/>
            <person name="Burke J.M."/>
            <person name="Salse J."/>
            <person name="Munos S."/>
            <person name="Vincourt P."/>
            <person name="Rieseberg L.H."/>
            <person name="Langlade N.B."/>
        </authorList>
    </citation>
    <scope>NUCLEOTIDE SEQUENCE [LARGE SCALE GENOMIC DNA]</scope>
    <source>
        <strain evidence="3">cv. SF193</strain>
    </source>
</reference>
<gene>
    <name evidence="2" type="ORF">HannXRQ_Chr11g0337481</name>
</gene>
<dbReference type="Proteomes" id="UP000215914">
    <property type="component" value="Chromosome 11"/>
</dbReference>
<proteinExistence type="predicted"/>
<protein>
    <submittedName>
        <fullName evidence="2">Uncharacterized protein</fullName>
    </submittedName>
</protein>